<reference evidence="2" key="1">
    <citation type="journal article" date="2019" name="Int. J. Syst. Evol. Microbiol.">
        <title>The Global Catalogue of Microorganisms (GCM) 10K type strain sequencing project: providing services to taxonomists for standard genome sequencing and annotation.</title>
        <authorList>
            <consortium name="The Broad Institute Genomics Platform"/>
            <consortium name="The Broad Institute Genome Sequencing Center for Infectious Disease"/>
            <person name="Wu L."/>
            <person name="Ma J."/>
        </authorList>
    </citation>
    <scope>NUCLEOTIDE SEQUENCE [LARGE SCALE GENOMIC DNA]</scope>
    <source>
        <strain evidence="2">TISTR 2241</strain>
    </source>
</reference>
<evidence type="ECO:0000313" key="2">
    <source>
        <dbReference type="Proteomes" id="UP001597458"/>
    </source>
</evidence>
<protein>
    <submittedName>
        <fullName evidence="1">Uncharacterized protein</fullName>
    </submittedName>
</protein>
<dbReference type="Proteomes" id="UP001597458">
    <property type="component" value="Unassembled WGS sequence"/>
</dbReference>
<evidence type="ECO:0000313" key="1">
    <source>
        <dbReference type="EMBL" id="MFD2618380.1"/>
    </source>
</evidence>
<comment type="caution">
    <text evidence="1">The sequence shown here is derived from an EMBL/GenBank/DDBJ whole genome shotgun (WGS) entry which is preliminary data.</text>
</comment>
<proteinExistence type="predicted"/>
<name>A0ABW5PTW7_9BACI</name>
<dbReference type="EMBL" id="JBHUMR010000015">
    <property type="protein sequence ID" value="MFD2618380.1"/>
    <property type="molecule type" value="Genomic_DNA"/>
</dbReference>
<sequence length="133" mass="15363">MTEEDSLVFRRSVQHKVGSDVKDTILTTLPIRCVSNTKGMYWHIQRPFEKNVFLALCKDNLDHPPFVYTVYLINRSNETLVAKMQTYAFTSDDNDLIQTNVFEKNFELPAEGYTRIENDDIGALILALNFILI</sequence>
<gene>
    <name evidence="1" type="ORF">ACFSTF_13800</name>
</gene>
<keyword evidence="2" id="KW-1185">Reference proteome</keyword>
<accession>A0ABW5PTW7</accession>
<organism evidence="1 2">
    <name type="scientific">Terrilactibacillus laevilacticus</name>
    <dbReference type="NCBI Taxonomy" id="1380157"/>
    <lineage>
        <taxon>Bacteria</taxon>
        <taxon>Bacillati</taxon>
        <taxon>Bacillota</taxon>
        <taxon>Bacilli</taxon>
        <taxon>Bacillales</taxon>
        <taxon>Bacillaceae</taxon>
        <taxon>Terrilactibacillus</taxon>
    </lineage>
</organism>